<keyword evidence="2" id="KW-0285">Flavoprotein</keyword>
<dbReference type="PANTHER" id="PTHR43004">
    <property type="entry name" value="TRK SYSTEM POTASSIUM UPTAKE PROTEIN"/>
    <property type="match status" value="1"/>
</dbReference>
<keyword evidence="5" id="KW-0560">Oxidoreductase</keyword>
<evidence type="ECO:0000256" key="3">
    <source>
        <dbReference type="ARBA" id="ARBA00022827"/>
    </source>
</evidence>
<evidence type="ECO:0000256" key="1">
    <source>
        <dbReference type="ARBA" id="ARBA00001974"/>
    </source>
</evidence>
<dbReference type="EMBL" id="JBHTIS010000467">
    <property type="protein sequence ID" value="MFD1045956.1"/>
    <property type="molecule type" value="Genomic_DNA"/>
</dbReference>
<dbReference type="SUPFAM" id="SSF51905">
    <property type="entry name" value="FAD/NAD(P)-binding domain"/>
    <property type="match status" value="1"/>
</dbReference>
<keyword evidence="3" id="KW-0274">FAD</keyword>
<comment type="cofactor">
    <cofactor evidence="1">
        <name>FAD</name>
        <dbReference type="ChEBI" id="CHEBI:57692"/>
    </cofactor>
</comment>
<dbReference type="InterPro" id="IPR036188">
    <property type="entry name" value="FAD/NAD-bd_sf"/>
</dbReference>
<reference evidence="6" key="1">
    <citation type="journal article" date="2019" name="Int. J. Syst. Evol. Microbiol.">
        <title>The Global Catalogue of Microorganisms (GCM) 10K type strain sequencing project: providing services to taxonomists for standard genome sequencing and annotation.</title>
        <authorList>
            <consortium name="The Broad Institute Genomics Platform"/>
            <consortium name="The Broad Institute Genome Sequencing Center for Infectious Disease"/>
            <person name="Wu L."/>
            <person name="Ma J."/>
        </authorList>
    </citation>
    <scope>NUCLEOTIDE SEQUENCE [LARGE SCALE GENOMIC DNA]</scope>
    <source>
        <strain evidence="6">JCM 31486</strain>
    </source>
</reference>
<comment type="caution">
    <text evidence="5">The sequence shown here is derived from an EMBL/GenBank/DDBJ whole genome shotgun (WGS) entry which is preliminary data.</text>
</comment>
<dbReference type="Gene3D" id="3.40.30.120">
    <property type="match status" value="1"/>
</dbReference>
<name>A0ABW3M788_9PSEU</name>
<dbReference type="Pfam" id="PF01494">
    <property type="entry name" value="FAD_binding_3"/>
    <property type="match status" value="1"/>
</dbReference>
<dbReference type="PANTHER" id="PTHR43004:SF19">
    <property type="entry name" value="BINDING MONOOXYGENASE, PUTATIVE (JCVI)-RELATED"/>
    <property type="match status" value="1"/>
</dbReference>
<dbReference type="GO" id="GO:0004497">
    <property type="term" value="F:monooxygenase activity"/>
    <property type="evidence" value="ECO:0007669"/>
    <property type="project" value="UniProtKB-KW"/>
</dbReference>
<proteinExistence type="predicted"/>
<evidence type="ECO:0000313" key="5">
    <source>
        <dbReference type="EMBL" id="MFD1045956.1"/>
    </source>
</evidence>
<evidence type="ECO:0000313" key="6">
    <source>
        <dbReference type="Proteomes" id="UP001597045"/>
    </source>
</evidence>
<dbReference type="Gene3D" id="3.30.70.2450">
    <property type="match status" value="1"/>
</dbReference>
<organism evidence="5 6">
    <name type="scientific">Kibdelosporangium lantanae</name>
    <dbReference type="NCBI Taxonomy" id="1497396"/>
    <lineage>
        <taxon>Bacteria</taxon>
        <taxon>Bacillati</taxon>
        <taxon>Actinomycetota</taxon>
        <taxon>Actinomycetes</taxon>
        <taxon>Pseudonocardiales</taxon>
        <taxon>Pseudonocardiaceae</taxon>
        <taxon>Kibdelosporangium</taxon>
    </lineage>
</organism>
<dbReference type="Gene3D" id="3.50.50.60">
    <property type="entry name" value="FAD/NAD(P)-binding domain"/>
    <property type="match status" value="1"/>
</dbReference>
<dbReference type="InterPro" id="IPR050641">
    <property type="entry name" value="RIFMO-like"/>
</dbReference>
<dbReference type="Pfam" id="PF21274">
    <property type="entry name" value="Rng_hyd_C"/>
    <property type="match status" value="1"/>
</dbReference>
<gene>
    <name evidence="5" type="ORF">ACFQ1S_10455</name>
</gene>
<evidence type="ECO:0000259" key="4">
    <source>
        <dbReference type="Pfam" id="PF01494"/>
    </source>
</evidence>
<dbReference type="PRINTS" id="PR00420">
    <property type="entry name" value="RNGMNOXGNASE"/>
</dbReference>
<dbReference type="Proteomes" id="UP001597045">
    <property type="component" value="Unassembled WGS sequence"/>
</dbReference>
<keyword evidence="5" id="KW-0503">Monooxygenase</keyword>
<evidence type="ECO:0000256" key="2">
    <source>
        <dbReference type="ARBA" id="ARBA00022630"/>
    </source>
</evidence>
<feature type="domain" description="FAD-binding" evidence="4">
    <location>
        <begin position="2"/>
        <end position="327"/>
    </location>
</feature>
<protein>
    <submittedName>
        <fullName evidence="5">FAD-dependent monooxygenase</fullName>
    </submittedName>
</protein>
<accession>A0ABW3M788</accession>
<sequence>MTDVVIAGGGPTGLMLALELRLAGVDVLVVEKAGNLDDTESRAGGVHPRTMEVLDQRGLLDPFLAQGRPIQATHFGGLRMDVSDMPTPYPYTLAILQNRVVRLLEDRLDVPVRWNSPVTAVNQDANGVEVTVGTDVVSAQYLVGCDGSHSAVRKLAGIPFEGTDPTLTALLGDVSLTHPPADTIFQRRTPTGDYSVVQFEEGWYRVMTTQYDHVTPKSAPMTMEILRSTMRDIAGTDFGMHSPRWVSRFNDAARLAATYRVGRILLAGDAAHIHFPAGGQGLNTGVQDAVNLGWKLAAVLQGRVPQSLLDTYVTERRPVGERVVHNTRAQTVINRPGAHVDALRDVLAGLISMDDVRHSLAGMIGGLDIHYDLGVGHPLLGRRMPDLALKTSGGDTRVLELLRSGRPVLLDLGAGVAEVPGVDVVRTRCELEEWELPVLGAVAAVDAVLIRPDGYVAWTSAGPGTLTDALATWFGI</sequence>
<dbReference type="InterPro" id="IPR002938">
    <property type="entry name" value="FAD-bd"/>
</dbReference>
<keyword evidence="6" id="KW-1185">Reference proteome</keyword>